<dbReference type="EMBL" id="JAPHNI010000034">
    <property type="protein sequence ID" value="KAJ8117969.1"/>
    <property type="molecule type" value="Genomic_DNA"/>
</dbReference>
<protein>
    <submittedName>
        <fullName evidence="1">Uncharacterized protein</fullName>
    </submittedName>
</protein>
<dbReference type="Proteomes" id="UP001153331">
    <property type="component" value="Unassembled WGS sequence"/>
</dbReference>
<name>A0ACC2ISB2_9PLEO</name>
<sequence>MAARPTHAPRGGTEEHMQGHAPGYLGPTPASSSSTSTTVHSGLAVASMPGPTLGCQIAPHYDREQWPYNSDSDSSDTESVAEGPAQEEDVNDALAIEKAETQRSRGITPALSKINTQRSRRSRKDAVQAPVGFWHWQMAGVRLHVLKLWLRTNLILAVAIMAFLCLFWGALFRQSDNVKHLEILVVDFDGGAPYTEATPFVGPFVTEVVQNMTAAGGIVPTYAFQSPLNYESDPLKVREAVYDMKAWAAVIINPNATALLDYAIRQGNTTYNPAGACQIILNSARDQTTSSTYIVPSLTALQKRVGATFGRSWISHLQADLSDLRVSDTPQALSPGIDFTTYDLRPFGPPIATPAVSIGLIYLIIISFFSFTFFLPIHMKYLSPKGHPPLHFRHLIAWRYIATVSSYFFLSLIYSFVSLAFLMPMSNQSASHVWPAKNANAYGRGTFVVYWMGNWIGMIAFGLASENMAMLLGTPWTALWLIFWVISNVATGFYALDLAPTFYRWGYAWPMHNSEFRPLTDHAQAKMILVVELTRSTLFDLQQSHVGRNFGVLFAWVGIDTLLFPLCCYFMRWNTARVKRNAAQAEADWHTKMERERDEPSLLARATTRGSRWNGGAGRDAERG</sequence>
<reference evidence="1" key="1">
    <citation type="submission" date="2022-11" db="EMBL/GenBank/DDBJ databases">
        <title>Genome Sequence of Boeremia exigua.</title>
        <authorList>
            <person name="Buettner E."/>
        </authorList>
    </citation>
    <scope>NUCLEOTIDE SEQUENCE</scope>
    <source>
        <strain evidence="1">CU02</strain>
    </source>
</reference>
<accession>A0ACC2ISB2</accession>
<evidence type="ECO:0000313" key="2">
    <source>
        <dbReference type="Proteomes" id="UP001153331"/>
    </source>
</evidence>
<evidence type="ECO:0000313" key="1">
    <source>
        <dbReference type="EMBL" id="KAJ8117969.1"/>
    </source>
</evidence>
<keyword evidence="2" id="KW-1185">Reference proteome</keyword>
<gene>
    <name evidence="1" type="ORF">OPT61_g957</name>
</gene>
<proteinExistence type="predicted"/>
<comment type="caution">
    <text evidence="1">The sequence shown here is derived from an EMBL/GenBank/DDBJ whole genome shotgun (WGS) entry which is preliminary data.</text>
</comment>
<organism evidence="1 2">
    <name type="scientific">Boeremia exigua</name>
    <dbReference type="NCBI Taxonomy" id="749465"/>
    <lineage>
        <taxon>Eukaryota</taxon>
        <taxon>Fungi</taxon>
        <taxon>Dikarya</taxon>
        <taxon>Ascomycota</taxon>
        <taxon>Pezizomycotina</taxon>
        <taxon>Dothideomycetes</taxon>
        <taxon>Pleosporomycetidae</taxon>
        <taxon>Pleosporales</taxon>
        <taxon>Pleosporineae</taxon>
        <taxon>Didymellaceae</taxon>
        <taxon>Boeremia</taxon>
    </lineage>
</organism>